<dbReference type="InterPro" id="IPR011610">
    <property type="entry name" value="SAM_mthyl_Trfase_ML2640-like"/>
</dbReference>
<dbReference type="NCBIfam" id="TIGR00027">
    <property type="entry name" value="mthyl_TIGR00027"/>
    <property type="match status" value="1"/>
</dbReference>
<keyword evidence="3 6" id="KW-0489">Methyltransferase</keyword>
<keyword evidence="4 7" id="KW-0808">Transferase</keyword>
<comment type="similarity">
    <text evidence="2 6">Belongs to the UPF0677 family.</text>
</comment>
<dbReference type="SUPFAM" id="SSF53335">
    <property type="entry name" value="S-adenosyl-L-methionine-dependent methyltransferases"/>
    <property type="match status" value="1"/>
</dbReference>
<protein>
    <recommendedName>
        <fullName evidence="6">S-adenosyl-L-methionine-dependent methyltransferase</fullName>
        <ecNumber evidence="6">2.1.1.-</ecNumber>
    </recommendedName>
</protein>
<comment type="function">
    <text evidence="1 6">Exhibits S-adenosyl-L-methionine-dependent methyltransferase activity.</text>
</comment>
<organism evidence="7 8">
    <name type="scientific">Nocardia ninae NBRC 108245</name>
    <dbReference type="NCBI Taxonomy" id="1210091"/>
    <lineage>
        <taxon>Bacteria</taxon>
        <taxon>Bacillati</taxon>
        <taxon>Actinomycetota</taxon>
        <taxon>Actinomycetes</taxon>
        <taxon>Mycobacteriales</taxon>
        <taxon>Nocardiaceae</taxon>
        <taxon>Nocardia</taxon>
    </lineage>
</organism>
<dbReference type="EMBL" id="BJXA01000046">
    <property type="protein sequence ID" value="GEM41114.1"/>
    <property type="molecule type" value="Genomic_DNA"/>
</dbReference>
<dbReference type="Proteomes" id="UP000321424">
    <property type="component" value="Unassembled WGS sequence"/>
</dbReference>
<keyword evidence="8" id="KW-1185">Reference proteome</keyword>
<accession>A0A511MKF2</accession>
<dbReference type="Gene3D" id="3.40.50.150">
    <property type="entry name" value="Vaccinia Virus protein VP39"/>
    <property type="match status" value="1"/>
</dbReference>
<comment type="caution">
    <text evidence="7">The sequence shown here is derived from an EMBL/GenBank/DDBJ whole genome shotgun (WGS) entry which is preliminary data.</text>
</comment>
<dbReference type="InterPro" id="IPR007213">
    <property type="entry name" value="Ppm1/Ppm2/Tcmp"/>
</dbReference>
<dbReference type="EC" id="2.1.1.-" evidence="6"/>
<dbReference type="AlphaFoldDB" id="A0A511MKF2"/>
<reference evidence="7 8" key="1">
    <citation type="submission" date="2019-07" db="EMBL/GenBank/DDBJ databases">
        <title>Whole genome shotgun sequence of Nocardia ninae NBRC 108245.</title>
        <authorList>
            <person name="Hosoyama A."/>
            <person name="Uohara A."/>
            <person name="Ohji S."/>
            <person name="Ichikawa N."/>
        </authorList>
    </citation>
    <scope>NUCLEOTIDE SEQUENCE [LARGE SCALE GENOMIC DNA]</scope>
    <source>
        <strain evidence="7 8">NBRC 108245</strain>
    </source>
</reference>
<dbReference type="GO" id="GO:0008168">
    <property type="term" value="F:methyltransferase activity"/>
    <property type="evidence" value="ECO:0007669"/>
    <property type="project" value="UniProtKB-UniRule"/>
</dbReference>
<name>A0A511MKF2_9NOCA</name>
<evidence type="ECO:0000256" key="2">
    <source>
        <dbReference type="ARBA" id="ARBA00008138"/>
    </source>
</evidence>
<dbReference type="OrthoDB" id="9806164at2"/>
<evidence type="ECO:0000313" key="8">
    <source>
        <dbReference type="Proteomes" id="UP000321424"/>
    </source>
</evidence>
<evidence type="ECO:0000256" key="5">
    <source>
        <dbReference type="ARBA" id="ARBA00022691"/>
    </source>
</evidence>
<sequence length="299" mass="32685">MRTEGDTWDINTSVGSTALFVAAARALAARGPDPLAVDPLAEVFVRAAGPEWADLLDGKTAEHSLLDPDFGVPFQTFQAARTKYFDDYFAAAVAAGVRQIVILAAGLDARAYRLPWPDGTVVYELDRPQVLEFKRQTLAAHGDKPRADRREVPVDLRENWPKALDEKGFDSAAPTAWLAEGLLPYLPAAAVDQLFAAVDRTSAPGSRIAIEELDPLPDQAHTALLEDPDSAPHSWIDWAQLIYNEQRSDAVEWFAAHDWYATGITLSDYLDSVGHKTEPTSDTPLSLPTLARLTTAVRP</sequence>
<keyword evidence="5 6" id="KW-0949">S-adenosyl-L-methionine</keyword>
<dbReference type="RefSeq" id="WP_147137510.1">
    <property type="nucleotide sequence ID" value="NZ_BJXA01000046.1"/>
</dbReference>
<dbReference type="PANTHER" id="PTHR43619:SF2">
    <property type="entry name" value="S-ADENOSYL-L-METHIONINE-DEPENDENT METHYLTRANSFERASES SUPERFAMILY PROTEIN"/>
    <property type="match status" value="1"/>
</dbReference>
<dbReference type="GO" id="GO:0032259">
    <property type="term" value="P:methylation"/>
    <property type="evidence" value="ECO:0007669"/>
    <property type="project" value="UniProtKB-KW"/>
</dbReference>
<gene>
    <name evidence="7" type="ORF">NN4_56330</name>
</gene>
<dbReference type="Pfam" id="PF04072">
    <property type="entry name" value="LCM"/>
    <property type="match status" value="1"/>
</dbReference>
<evidence type="ECO:0000256" key="1">
    <source>
        <dbReference type="ARBA" id="ARBA00003907"/>
    </source>
</evidence>
<proteinExistence type="inferred from homology"/>
<evidence type="ECO:0000256" key="6">
    <source>
        <dbReference type="RuleBase" id="RU362030"/>
    </source>
</evidence>
<evidence type="ECO:0000256" key="3">
    <source>
        <dbReference type="ARBA" id="ARBA00022603"/>
    </source>
</evidence>
<dbReference type="PANTHER" id="PTHR43619">
    <property type="entry name" value="S-ADENOSYL-L-METHIONINE-DEPENDENT METHYLTRANSFERASE YKTD-RELATED"/>
    <property type="match status" value="1"/>
</dbReference>
<evidence type="ECO:0000313" key="7">
    <source>
        <dbReference type="EMBL" id="GEM41114.1"/>
    </source>
</evidence>
<dbReference type="InterPro" id="IPR029063">
    <property type="entry name" value="SAM-dependent_MTases_sf"/>
</dbReference>
<evidence type="ECO:0000256" key="4">
    <source>
        <dbReference type="ARBA" id="ARBA00022679"/>
    </source>
</evidence>